<dbReference type="KEGG" id="ans:ArsFIN_47900"/>
<evidence type="ECO:0000256" key="2">
    <source>
        <dbReference type="ARBA" id="ARBA00023125"/>
    </source>
</evidence>
<accession>A0A4P7L0G3</accession>
<evidence type="ECO:0000256" key="3">
    <source>
        <dbReference type="ARBA" id="ARBA00023163"/>
    </source>
</evidence>
<dbReference type="PROSITE" id="PS00622">
    <property type="entry name" value="HTH_LUXR_1"/>
    <property type="match status" value="1"/>
</dbReference>
<organism evidence="5 7">
    <name type="scientific">Arsenophonus nasoniae</name>
    <name type="common">son-killer infecting Nasonia vitripennis</name>
    <dbReference type="NCBI Taxonomy" id="638"/>
    <lineage>
        <taxon>Bacteria</taxon>
        <taxon>Pseudomonadati</taxon>
        <taxon>Pseudomonadota</taxon>
        <taxon>Gammaproteobacteria</taxon>
        <taxon>Enterobacterales</taxon>
        <taxon>Morganellaceae</taxon>
        <taxon>Arsenophonus</taxon>
    </lineage>
</organism>
<evidence type="ECO:0000313" key="6">
    <source>
        <dbReference type="EMBL" id="WGM08232.1"/>
    </source>
</evidence>
<keyword evidence="8" id="KW-1185">Reference proteome</keyword>
<geneLocation type="plasmid" evidence="5">
    <name>pArsFIN5</name>
</geneLocation>
<proteinExistence type="predicted"/>
<keyword evidence="5" id="KW-0614">Plasmid</keyword>
<keyword evidence="1" id="KW-0805">Transcription regulation</keyword>
<dbReference type="SUPFAM" id="SSF46894">
    <property type="entry name" value="C-terminal effector domain of the bipartite response regulators"/>
    <property type="match status" value="1"/>
</dbReference>
<dbReference type="PANTHER" id="PTHR44688">
    <property type="entry name" value="DNA-BINDING TRANSCRIPTIONAL ACTIVATOR DEVR_DOSR"/>
    <property type="match status" value="1"/>
</dbReference>
<evidence type="ECO:0000313" key="5">
    <source>
        <dbReference type="EMBL" id="QBY46179.1"/>
    </source>
</evidence>
<geneLocation type="plasmid" evidence="6 8">
    <name>paNv_CAN2</name>
</geneLocation>
<feature type="domain" description="HTH luxR-type" evidence="4">
    <location>
        <begin position="4"/>
        <end position="69"/>
    </location>
</feature>
<keyword evidence="3" id="KW-0804">Transcription</keyword>
<dbReference type="GO" id="GO:0003677">
    <property type="term" value="F:DNA binding"/>
    <property type="evidence" value="ECO:0007669"/>
    <property type="project" value="UniProtKB-KW"/>
</dbReference>
<dbReference type="SMART" id="SM00421">
    <property type="entry name" value="HTH_LUXR"/>
    <property type="match status" value="1"/>
</dbReference>
<geneLocation type="plasmid" evidence="7">
    <name>parsfin5</name>
</geneLocation>
<dbReference type="CDD" id="cd06170">
    <property type="entry name" value="LuxR_C_like"/>
    <property type="match status" value="1"/>
</dbReference>
<dbReference type="EMBL" id="CP038617">
    <property type="protein sequence ID" value="QBY46179.1"/>
    <property type="molecule type" value="Genomic_DNA"/>
</dbReference>
<dbReference type="PANTHER" id="PTHR44688:SF16">
    <property type="entry name" value="DNA-BINDING TRANSCRIPTIONAL ACTIVATOR DEVR_DOSR"/>
    <property type="match status" value="1"/>
</dbReference>
<dbReference type="AlphaFoldDB" id="A0A4P7L0G3"/>
<dbReference type="InterPro" id="IPR000792">
    <property type="entry name" value="Tscrpt_reg_LuxR_C"/>
</dbReference>
<evidence type="ECO:0000259" key="4">
    <source>
        <dbReference type="PROSITE" id="PS50043"/>
    </source>
</evidence>
<dbReference type="Pfam" id="PF00196">
    <property type="entry name" value="GerE"/>
    <property type="match status" value="1"/>
</dbReference>
<evidence type="ECO:0000313" key="7">
    <source>
        <dbReference type="Proteomes" id="UP000295134"/>
    </source>
</evidence>
<protein>
    <submittedName>
        <fullName evidence="6">Helix-turn-helix transcriptional regulator</fullName>
    </submittedName>
    <submittedName>
        <fullName evidence="5">Transcriptional activator protein EsaR</fullName>
    </submittedName>
</protein>
<dbReference type="InterPro" id="IPR036388">
    <property type="entry name" value="WH-like_DNA-bd_sf"/>
</dbReference>
<dbReference type="GO" id="GO:0006355">
    <property type="term" value="P:regulation of DNA-templated transcription"/>
    <property type="evidence" value="ECO:0007669"/>
    <property type="project" value="InterPro"/>
</dbReference>
<dbReference type="Proteomes" id="UP000295134">
    <property type="component" value="Plasmid pArsFIN5"/>
</dbReference>
<evidence type="ECO:0000256" key="1">
    <source>
        <dbReference type="ARBA" id="ARBA00023015"/>
    </source>
</evidence>
<dbReference type="Proteomes" id="UP001177592">
    <property type="component" value="Plasmid paNv_CAN2"/>
</dbReference>
<reference evidence="5 7" key="1">
    <citation type="submission" date="2019-03" db="EMBL/GenBank/DDBJ databases">
        <title>Long-read sequencing reveals hyperdense prophage content in a complex bacterial symbiont genome.</title>
        <authorList>
            <person name="Frost C.L."/>
            <person name="Siozios S."/>
            <person name="Nadal-Jimenez P."/>
            <person name="Brockhurst M.A."/>
            <person name="King K.C."/>
            <person name="Darby A.C."/>
            <person name="Hurst G.D.D."/>
        </authorList>
    </citation>
    <scope>NUCLEOTIDE SEQUENCE [LARGE SCALE GENOMIC DNA]</scope>
    <source>
        <strain evidence="5 7">FIN</strain>
        <plasmid evidence="7">parsfin5</plasmid>
        <plasmid evidence="5">pArsFIN5</plasmid>
    </source>
</reference>
<dbReference type="PRINTS" id="PR00038">
    <property type="entry name" value="HTHLUXR"/>
</dbReference>
<evidence type="ECO:0000313" key="8">
    <source>
        <dbReference type="Proteomes" id="UP001177592"/>
    </source>
</evidence>
<gene>
    <name evidence="5" type="primary">esaR_6</name>
    <name evidence="5" type="ORF">ArsFIN_47900</name>
    <name evidence="6" type="ORF">QE258_22580</name>
</gene>
<dbReference type="Gene3D" id="1.10.10.10">
    <property type="entry name" value="Winged helix-like DNA-binding domain superfamily/Winged helix DNA-binding domain"/>
    <property type="match status" value="1"/>
</dbReference>
<name>A0A4P7L0G3_9GAMM</name>
<reference evidence="6" key="2">
    <citation type="submission" date="2023-04" db="EMBL/GenBank/DDBJ databases">
        <title>Genome dynamics across the evolutionary transition to endosymbiosis.</title>
        <authorList>
            <person name="Siozios S."/>
            <person name="Nadal-Jimenez P."/>
            <person name="Azagi T."/>
            <person name="Sprong H."/>
            <person name="Frost C.L."/>
            <person name="Parratt S.R."/>
            <person name="Taylor G."/>
            <person name="Brettell L."/>
            <person name="Lew K.C."/>
            <person name="Croft L."/>
            <person name="King K.C."/>
            <person name="Brockhurst M.A."/>
            <person name="Hypsa V."/>
            <person name="Novakova E."/>
            <person name="Darby A.C."/>
            <person name="Hurst G.D.D."/>
        </authorList>
    </citation>
    <scope>NUCLEOTIDE SEQUENCE</scope>
    <source>
        <strain evidence="6">ANv_CAN</strain>
        <plasmid evidence="6">paNv_CAN2</plasmid>
    </source>
</reference>
<dbReference type="EMBL" id="CP123525">
    <property type="protein sequence ID" value="WGM08232.1"/>
    <property type="molecule type" value="Genomic_DNA"/>
</dbReference>
<keyword evidence="2" id="KW-0238">DNA-binding</keyword>
<dbReference type="PROSITE" id="PS50043">
    <property type="entry name" value="HTH_LUXR_2"/>
    <property type="match status" value="1"/>
</dbReference>
<sequence>MNTDLKLFRRLTKREIEVLHWVSVGKTYWEISVILGIKEGTVKFHMGNVVRKLDVCSAKQAIRASVELEFSQSVGGAV</sequence>
<dbReference type="InterPro" id="IPR016032">
    <property type="entry name" value="Sig_transdc_resp-reg_C-effctor"/>
</dbReference>